<dbReference type="InterPro" id="IPR006860">
    <property type="entry name" value="FecR"/>
</dbReference>
<dbReference type="Gene3D" id="3.55.50.30">
    <property type="match status" value="1"/>
</dbReference>
<dbReference type="PANTHER" id="PTHR30273">
    <property type="entry name" value="PERIPLASMIC SIGNAL SENSOR AND SIGMA FACTOR ACTIVATOR FECR-RELATED"/>
    <property type="match status" value="1"/>
</dbReference>
<evidence type="ECO:0000259" key="3">
    <source>
        <dbReference type="Pfam" id="PF16344"/>
    </source>
</evidence>
<dbReference type="EMBL" id="BKAU01000001">
    <property type="protein sequence ID" value="GEP95868.1"/>
    <property type="molecule type" value="Genomic_DNA"/>
</dbReference>
<keyword evidence="1" id="KW-1133">Transmembrane helix</keyword>
<dbReference type="GO" id="GO:0016989">
    <property type="term" value="F:sigma factor antagonist activity"/>
    <property type="evidence" value="ECO:0007669"/>
    <property type="project" value="TreeGrafter"/>
</dbReference>
<dbReference type="RefSeq" id="WP_146860576.1">
    <property type="nucleotide sequence ID" value="NZ_BKAU01000001.1"/>
</dbReference>
<dbReference type="FunFam" id="2.60.120.1440:FF:000001">
    <property type="entry name" value="Putative anti-sigma factor"/>
    <property type="match status" value="1"/>
</dbReference>
<keyword evidence="1" id="KW-0812">Transmembrane</keyword>
<accession>A0A512RJK8</accession>
<keyword evidence="1" id="KW-0472">Membrane</keyword>
<keyword evidence="5" id="KW-1185">Reference proteome</keyword>
<reference evidence="4 5" key="1">
    <citation type="submission" date="2019-07" db="EMBL/GenBank/DDBJ databases">
        <title>Whole genome shotgun sequence of Chitinophaga cymbidii NBRC 109752.</title>
        <authorList>
            <person name="Hosoyama A."/>
            <person name="Uohara A."/>
            <person name="Ohji S."/>
            <person name="Ichikawa N."/>
        </authorList>
    </citation>
    <scope>NUCLEOTIDE SEQUENCE [LARGE SCALE GENOMIC DNA]</scope>
    <source>
        <strain evidence="4 5">NBRC 109752</strain>
    </source>
</reference>
<sequence length="380" mass="41576">MVNPESKKELQEMVDRYLHGKASPEEEKFVEAYFRHIQKENEQLAVPEDATLEERLLSRIHSAIDEQEPPIVPVRRRIWPKVAAAAAAIVAVSAAFYFFSGKEQHREPAQLAVHPVPHDVAPGGNKALLTLANGDVIALDSTAVHKLGGSKLNLGAGLLAYAQTPDGAMVQYNTLTTPRGGQFCVALADGSKVWLNAGSSLRYPTAFTGNERKVELTGEGYFEIAPQAEKPFKVQVRDMQVTVLGTHFNIMAYPEEAAIQTTLLEGAVQVSSGHAGHRLKPGQQAALDKQGAWKVLSGVNTEDALAWKNGMFSFREADVATIMRQLSRWYDVTVEYKGAVPALRFGGYVSRNSNLSQVLKILELSGLQFSMEEGKIIVLP</sequence>
<evidence type="ECO:0000313" key="5">
    <source>
        <dbReference type="Proteomes" id="UP000321436"/>
    </source>
</evidence>
<evidence type="ECO:0000256" key="1">
    <source>
        <dbReference type="SAM" id="Phobius"/>
    </source>
</evidence>
<feature type="domain" description="FecR protein" evidence="2">
    <location>
        <begin position="174"/>
        <end position="269"/>
    </location>
</feature>
<dbReference type="Pfam" id="PF04773">
    <property type="entry name" value="FecR"/>
    <property type="match status" value="1"/>
</dbReference>
<dbReference type="Pfam" id="PF16344">
    <property type="entry name" value="FecR_C"/>
    <property type="match status" value="1"/>
</dbReference>
<name>A0A512RJK8_9BACT</name>
<protein>
    <recommendedName>
        <fullName evidence="6">Iron dicitrate transporter FecR</fullName>
    </recommendedName>
</protein>
<feature type="transmembrane region" description="Helical" evidence="1">
    <location>
        <begin position="82"/>
        <end position="100"/>
    </location>
</feature>
<evidence type="ECO:0000313" key="4">
    <source>
        <dbReference type="EMBL" id="GEP95868.1"/>
    </source>
</evidence>
<gene>
    <name evidence="4" type="ORF">CCY01nite_21280</name>
</gene>
<dbReference type="InterPro" id="IPR032508">
    <property type="entry name" value="FecR_C"/>
</dbReference>
<comment type="caution">
    <text evidence="4">The sequence shown here is derived from an EMBL/GenBank/DDBJ whole genome shotgun (WGS) entry which is preliminary data.</text>
</comment>
<dbReference type="OrthoDB" id="649653at2"/>
<feature type="domain" description="Protein FecR C-terminal" evidence="3">
    <location>
        <begin position="312"/>
        <end position="378"/>
    </location>
</feature>
<dbReference type="AlphaFoldDB" id="A0A512RJK8"/>
<dbReference type="PIRSF" id="PIRSF018266">
    <property type="entry name" value="FecR"/>
    <property type="match status" value="1"/>
</dbReference>
<evidence type="ECO:0000259" key="2">
    <source>
        <dbReference type="Pfam" id="PF04773"/>
    </source>
</evidence>
<organism evidence="4 5">
    <name type="scientific">Chitinophaga cymbidii</name>
    <dbReference type="NCBI Taxonomy" id="1096750"/>
    <lineage>
        <taxon>Bacteria</taxon>
        <taxon>Pseudomonadati</taxon>
        <taxon>Bacteroidota</taxon>
        <taxon>Chitinophagia</taxon>
        <taxon>Chitinophagales</taxon>
        <taxon>Chitinophagaceae</taxon>
        <taxon>Chitinophaga</taxon>
    </lineage>
</organism>
<dbReference type="Gene3D" id="2.60.120.1440">
    <property type="match status" value="1"/>
</dbReference>
<proteinExistence type="predicted"/>
<dbReference type="InterPro" id="IPR012373">
    <property type="entry name" value="Ferrdict_sens_TM"/>
</dbReference>
<dbReference type="Proteomes" id="UP000321436">
    <property type="component" value="Unassembled WGS sequence"/>
</dbReference>
<evidence type="ECO:0008006" key="6">
    <source>
        <dbReference type="Google" id="ProtNLM"/>
    </source>
</evidence>
<dbReference type="PANTHER" id="PTHR30273:SF2">
    <property type="entry name" value="PROTEIN FECR"/>
    <property type="match status" value="1"/>
</dbReference>